<protein>
    <submittedName>
        <fullName evidence="1">Uncharacterized protein</fullName>
    </submittedName>
</protein>
<name>F6EMW3_HOYSD</name>
<dbReference type="KEGG" id="asd:AS9A_4421"/>
<dbReference type="HOGENOM" id="CLU_2566331_0_0_11"/>
<proteinExistence type="predicted"/>
<evidence type="ECO:0000313" key="2">
    <source>
        <dbReference type="Proteomes" id="UP000009235"/>
    </source>
</evidence>
<evidence type="ECO:0000313" key="1">
    <source>
        <dbReference type="EMBL" id="AEF42854.1"/>
    </source>
</evidence>
<dbReference type="EMBL" id="CP002786">
    <property type="protein sequence ID" value="AEF42854.1"/>
    <property type="molecule type" value="Genomic_DNA"/>
</dbReference>
<dbReference type="AlphaFoldDB" id="F6EMW3"/>
<dbReference type="Proteomes" id="UP000009235">
    <property type="component" value="Chromosome"/>
</dbReference>
<gene>
    <name evidence="1" type="ordered locus">AS9A_4421</name>
</gene>
<reference evidence="1 2" key="1">
    <citation type="journal article" date="2011" name="J. Bacteriol.">
        <title>Complete genome sequence of Amycolicicoccus subflavus DQS3-9A1T, an actinomycete isolated from crude oil-polluted soil.</title>
        <authorList>
            <person name="Cai M."/>
            <person name="Chen W.M."/>
            <person name="Nie Y."/>
            <person name="Chi C.Q."/>
            <person name="Wang Y.N."/>
            <person name="Tang Y.Q."/>
            <person name="Li G.Y."/>
            <person name="Wu X.L."/>
        </authorList>
    </citation>
    <scope>NUCLEOTIDE SEQUENCE [LARGE SCALE GENOMIC DNA]</scope>
    <source>
        <strain evidence="2">DSM 45089 / DQS3-9A1</strain>
    </source>
</reference>
<sequence>MRAVARQLAYAVPAFPAPPITEQHAVTGMDALNGISHGFDDARTLVPEDSGHGHLRLERQIGMTYPRSLDADQYFVRARFG</sequence>
<organism evidence="1 2">
    <name type="scientific">Hoyosella subflava (strain DSM 45089 / JCM 17490 / NBRC 109087 / DQS3-9A1)</name>
    <name type="common">Amycolicicoccus subflavus</name>
    <dbReference type="NCBI Taxonomy" id="443218"/>
    <lineage>
        <taxon>Bacteria</taxon>
        <taxon>Bacillati</taxon>
        <taxon>Actinomycetota</taxon>
        <taxon>Actinomycetes</taxon>
        <taxon>Mycobacteriales</taxon>
        <taxon>Hoyosellaceae</taxon>
        <taxon>Hoyosella</taxon>
    </lineage>
</organism>
<dbReference type="STRING" id="443218.AS9A_4421"/>
<accession>F6EMW3</accession>
<keyword evidence="2" id="KW-1185">Reference proteome</keyword>